<dbReference type="PANTHER" id="PTHR42711">
    <property type="entry name" value="ABC TRANSPORTER ATP-BINDING PROTEIN"/>
    <property type="match status" value="1"/>
</dbReference>
<evidence type="ECO:0000313" key="7">
    <source>
        <dbReference type="EMBL" id="PLR97792.1"/>
    </source>
</evidence>
<evidence type="ECO:0000313" key="6">
    <source>
        <dbReference type="EMBL" id="PLR79859.1"/>
    </source>
</evidence>
<comment type="caution">
    <text evidence="6">The sequence shown here is derived from an EMBL/GenBank/DDBJ whole genome shotgun (WGS) entry which is preliminary data.</text>
</comment>
<dbReference type="PROSITE" id="PS50893">
    <property type="entry name" value="ABC_TRANSPORTER_2"/>
    <property type="match status" value="1"/>
</dbReference>
<dbReference type="PANTHER" id="PTHR42711:SF5">
    <property type="entry name" value="ABC TRANSPORTER ATP-BINDING PROTEIN NATA"/>
    <property type="match status" value="1"/>
</dbReference>
<evidence type="ECO:0000313" key="9">
    <source>
        <dbReference type="Proteomes" id="UP000235114"/>
    </source>
</evidence>
<dbReference type="EMBL" id="PGVD01000026">
    <property type="protein sequence ID" value="PLR97792.1"/>
    <property type="molecule type" value="Genomic_DNA"/>
</dbReference>
<dbReference type="AlphaFoldDB" id="A0A2N5GGH4"/>
<dbReference type="GO" id="GO:0016887">
    <property type="term" value="F:ATP hydrolysis activity"/>
    <property type="evidence" value="ECO:0007669"/>
    <property type="project" value="InterPro"/>
</dbReference>
<evidence type="ECO:0000256" key="4">
    <source>
        <dbReference type="ARBA" id="ARBA00022840"/>
    </source>
</evidence>
<keyword evidence="4" id="KW-0067">ATP-binding</keyword>
<dbReference type="InterPro" id="IPR003593">
    <property type="entry name" value="AAA+_ATPase"/>
</dbReference>
<dbReference type="Gene3D" id="3.40.50.300">
    <property type="entry name" value="P-loop containing nucleotide triphosphate hydrolases"/>
    <property type="match status" value="1"/>
</dbReference>
<gene>
    <name evidence="6" type="ORF">CU635_20990</name>
    <name evidence="7" type="ORF">CVD25_09580</name>
</gene>
<evidence type="ECO:0000313" key="8">
    <source>
        <dbReference type="Proteomes" id="UP000234951"/>
    </source>
</evidence>
<dbReference type="InterPro" id="IPR003439">
    <property type="entry name" value="ABC_transporter-like_ATP-bd"/>
</dbReference>
<feature type="domain" description="ABC transporter" evidence="5">
    <location>
        <begin position="2"/>
        <end position="231"/>
    </location>
</feature>
<dbReference type="OrthoDB" id="9804819at2"/>
<evidence type="ECO:0000256" key="1">
    <source>
        <dbReference type="ARBA" id="ARBA00005417"/>
    </source>
</evidence>
<dbReference type="GO" id="GO:0005524">
    <property type="term" value="F:ATP binding"/>
    <property type="evidence" value="ECO:0007669"/>
    <property type="project" value="UniProtKB-KW"/>
</dbReference>
<dbReference type="Pfam" id="PF00005">
    <property type="entry name" value="ABC_tran"/>
    <property type="match status" value="1"/>
</dbReference>
<dbReference type="RefSeq" id="WP_101579321.1">
    <property type="nucleotide sequence ID" value="NZ_PGVA01000071.1"/>
</dbReference>
<keyword evidence="3" id="KW-0547">Nucleotide-binding</keyword>
<keyword evidence="2" id="KW-0813">Transport</keyword>
<name>A0A2N5GGH4_9BACI</name>
<dbReference type="InterPro" id="IPR027417">
    <property type="entry name" value="P-loop_NTPase"/>
</dbReference>
<evidence type="ECO:0000256" key="2">
    <source>
        <dbReference type="ARBA" id="ARBA00022448"/>
    </source>
</evidence>
<reference evidence="6 8" key="1">
    <citation type="submission" date="2017-11" db="EMBL/GenBank/DDBJ databases">
        <title>Comparitive Functional Genomics of Dry Heat Resistant strains isolated from the Viking Spacecraft.</title>
        <authorList>
            <person name="Seuylemezian A."/>
            <person name="Cooper K."/>
            <person name="Vaishampayan P."/>
        </authorList>
    </citation>
    <scope>NUCLEOTIDE SEQUENCE [LARGE SCALE GENOMIC DNA]</scope>
    <source>
        <strain evidence="6 8">M4.6</strain>
    </source>
</reference>
<dbReference type="Proteomes" id="UP000234951">
    <property type="component" value="Unassembled WGS sequence"/>
</dbReference>
<organism evidence="6 8">
    <name type="scientific">Bacillus canaveralius</name>
    <dbReference type="NCBI Taxonomy" id="1403243"/>
    <lineage>
        <taxon>Bacteria</taxon>
        <taxon>Bacillati</taxon>
        <taxon>Bacillota</taxon>
        <taxon>Bacilli</taxon>
        <taxon>Bacillales</taxon>
        <taxon>Bacillaceae</taxon>
        <taxon>Bacillus</taxon>
    </lineage>
</organism>
<dbReference type="Proteomes" id="UP000235114">
    <property type="component" value="Unassembled WGS sequence"/>
</dbReference>
<evidence type="ECO:0000256" key="3">
    <source>
        <dbReference type="ARBA" id="ARBA00022741"/>
    </source>
</evidence>
<dbReference type="EMBL" id="PGVA01000071">
    <property type="protein sequence ID" value="PLR79859.1"/>
    <property type="molecule type" value="Genomic_DNA"/>
</dbReference>
<evidence type="ECO:0000259" key="5">
    <source>
        <dbReference type="PROSITE" id="PS50893"/>
    </source>
</evidence>
<protein>
    <recommendedName>
        <fullName evidence="5">ABC transporter domain-containing protein</fullName>
    </recommendedName>
</protein>
<comment type="similarity">
    <text evidence="1">Belongs to the ABC transporter superfamily.</text>
</comment>
<dbReference type="SMART" id="SM00382">
    <property type="entry name" value="AAA"/>
    <property type="match status" value="1"/>
</dbReference>
<dbReference type="CDD" id="cd03230">
    <property type="entry name" value="ABC_DR_subfamily_A"/>
    <property type="match status" value="1"/>
</dbReference>
<proteinExistence type="inferred from homology"/>
<reference evidence="7 9" key="2">
    <citation type="submission" date="2017-12" db="EMBL/GenBank/DDBJ databases">
        <title>Comparative Functional Genomics of Dry Heat Resistant strains isolated from the Viking Spacecraft.</title>
        <authorList>
            <person name="Seuylemezian A."/>
            <person name="Cooper K."/>
            <person name="Vaishampayan P."/>
        </authorList>
    </citation>
    <scope>NUCLEOTIDE SEQUENCE [LARGE SCALE GENOMIC DNA]</scope>
    <source>
        <strain evidence="7 9">ATCC 29669</strain>
    </source>
</reference>
<keyword evidence="9" id="KW-1185">Reference proteome</keyword>
<accession>A0A2N5GGH4</accession>
<sequence>MLSVLNVSKVYGESNVIDNVSFNINEGEIVSLVGHNGAGKTTLMKILTGLIIPDKGLITVYGEKWNKKHLKQMSLMLEGNRNFYAELTLYQNIQYLYRLKGFKYSSHVQSSIDYYLKIFNLYDHASKPIFKLSRGMQQKVSIILNFILPSKIILLDEPTLGLDIFSIDEFEKLITQTKANEKIVLITSHQLDLLQKLSDRLIVIHNGKILFNDKPEYFINKYAQINCKITYKTKIPENDLQNLLHKGIAYEVFEDRNEILLQYQNGFELNDYLKMLTIANVESINKTTPKLEEAYKNFWLNEDTA</sequence>
<dbReference type="InterPro" id="IPR050763">
    <property type="entry name" value="ABC_transporter_ATP-binding"/>
</dbReference>
<dbReference type="SUPFAM" id="SSF52540">
    <property type="entry name" value="P-loop containing nucleoside triphosphate hydrolases"/>
    <property type="match status" value="1"/>
</dbReference>